<reference evidence="2 3" key="1">
    <citation type="submission" date="2019-01" db="EMBL/GenBank/DDBJ databases">
        <title>A draft genome assembly of the solar-powered sea slug Elysia chlorotica.</title>
        <authorList>
            <person name="Cai H."/>
            <person name="Li Q."/>
            <person name="Fang X."/>
            <person name="Li J."/>
            <person name="Curtis N.E."/>
            <person name="Altenburger A."/>
            <person name="Shibata T."/>
            <person name="Feng M."/>
            <person name="Maeda T."/>
            <person name="Schwartz J.A."/>
            <person name="Shigenobu S."/>
            <person name="Lundholm N."/>
            <person name="Nishiyama T."/>
            <person name="Yang H."/>
            <person name="Hasebe M."/>
            <person name="Li S."/>
            <person name="Pierce S.K."/>
            <person name="Wang J."/>
        </authorList>
    </citation>
    <scope>NUCLEOTIDE SEQUENCE [LARGE SCALE GENOMIC DNA]</scope>
    <source>
        <strain evidence="2">EC2010</strain>
        <tissue evidence="2">Whole organism of an adult</tissue>
    </source>
</reference>
<dbReference type="OrthoDB" id="6158498at2759"/>
<keyword evidence="3" id="KW-1185">Reference proteome</keyword>
<dbReference type="Proteomes" id="UP000271974">
    <property type="component" value="Unassembled WGS sequence"/>
</dbReference>
<dbReference type="AlphaFoldDB" id="A0A433U9H7"/>
<feature type="region of interest" description="Disordered" evidence="1">
    <location>
        <begin position="73"/>
        <end position="137"/>
    </location>
</feature>
<feature type="compositionally biased region" description="Polar residues" evidence="1">
    <location>
        <begin position="125"/>
        <end position="136"/>
    </location>
</feature>
<dbReference type="EMBL" id="RQTK01000031">
    <property type="protein sequence ID" value="RUS90504.1"/>
    <property type="molecule type" value="Genomic_DNA"/>
</dbReference>
<organism evidence="2 3">
    <name type="scientific">Elysia chlorotica</name>
    <name type="common">Eastern emerald elysia</name>
    <name type="synonym">Sea slug</name>
    <dbReference type="NCBI Taxonomy" id="188477"/>
    <lineage>
        <taxon>Eukaryota</taxon>
        <taxon>Metazoa</taxon>
        <taxon>Spiralia</taxon>
        <taxon>Lophotrochozoa</taxon>
        <taxon>Mollusca</taxon>
        <taxon>Gastropoda</taxon>
        <taxon>Heterobranchia</taxon>
        <taxon>Euthyneura</taxon>
        <taxon>Panpulmonata</taxon>
        <taxon>Sacoglossa</taxon>
        <taxon>Placobranchoidea</taxon>
        <taxon>Plakobranchidae</taxon>
        <taxon>Elysia</taxon>
    </lineage>
</organism>
<protein>
    <submittedName>
        <fullName evidence="2">Uncharacterized protein</fullName>
    </submittedName>
</protein>
<evidence type="ECO:0000256" key="1">
    <source>
        <dbReference type="SAM" id="MobiDB-lite"/>
    </source>
</evidence>
<proteinExistence type="predicted"/>
<evidence type="ECO:0000313" key="3">
    <source>
        <dbReference type="Proteomes" id="UP000271974"/>
    </source>
</evidence>
<gene>
    <name evidence="2" type="ORF">EGW08_001772</name>
</gene>
<accession>A0A433U9H7</accession>
<comment type="caution">
    <text evidence="2">The sequence shown here is derived from an EMBL/GenBank/DDBJ whole genome shotgun (WGS) entry which is preliminary data.</text>
</comment>
<evidence type="ECO:0000313" key="2">
    <source>
        <dbReference type="EMBL" id="RUS90504.1"/>
    </source>
</evidence>
<name>A0A433U9H7_ELYCH</name>
<feature type="compositionally biased region" description="Polar residues" evidence="1">
    <location>
        <begin position="76"/>
        <end position="88"/>
    </location>
</feature>
<sequence>MMNGKDKKKNTNQLTLVTNGQATGGGLRSPVCGENVPHLMASASSPSLLTGCGDPSTPTGSRIERHCHSHHIHAGSSVTSPDVQNTPAQVVEFPPSPSPLVSPVPASQPQDSSFLSPAPPRRTHLNSNSERPNSAPTHHLERISGMLLRLVGDHYLCLTCGRQLRTIGDQLALETDLRRAFSTSHLYSNLEDQRRDAN</sequence>